<feature type="region of interest" description="Disordered" evidence="1">
    <location>
        <begin position="508"/>
        <end position="545"/>
    </location>
</feature>
<organism evidence="2 3">
    <name type="scientific">Apiospora marii</name>
    <dbReference type="NCBI Taxonomy" id="335849"/>
    <lineage>
        <taxon>Eukaryota</taxon>
        <taxon>Fungi</taxon>
        <taxon>Dikarya</taxon>
        <taxon>Ascomycota</taxon>
        <taxon>Pezizomycotina</taxon>
        <taxon>Sordariomycetes</taxon>
        <taxon>Xylariomycetidae</taxon>
        <taxon>Amphisphaeriales</taxon>
        <taxon>Apiosporaceae</taxon>
        <taxon>Apiospora</taxon>
    </lineage>
</organism>
<feature type="compositionally biased region" description="Polar residues" evidence="1">
    <location>
        <begin position="109"/>
        <end position="128"/>
    </location>
</feature>
<reference evidence="2 3" key="1">
    <citation type="submission" date="2023-01" db="EMBL/GenBank/DDBJ databases">
        <title>Analysis of 21 Apiospora genomes using comparative genomics revels a genus with tremendous synthesis potential of carbohydrate active enzymes and secondary metabolites.</title>
        <authorList>
            <person name="Sorensen T."/>
        </authorList>
    </citation>
    <scope>NUCLEOTIDE SEQUENCE [LARGE SCALE GENOMIC DNA]</scope>
    <source>
        <strain evidence="2 3">CBS 20057</strain>
    </source>
</reference>
<evidence type="ECO:0000256" key="1">
    <source>
        <dbReference type="SAM" id="MobiDB-lite"/>
    </source>
</evidence>
<evidence type="ECO:0000313" key="2">
    <source>
        <dbReference type="EMBL" id="KAK8001964.1"/>
    </source>
</evidence>
<feature type="region of interest" description="Disordered" evidence="1">
    <location>
        <begin position="394"/>
        <end position="435"/>
    </location>
</feature>
<feature type="compositionally biased region" description="Polar residues" evidence="1">
    <location>
        <begin position="73"/>
        <end position="97"/>
    </location>
</feature>
<dbReference type="EMBL" id="JAQQWI010000018">
    <property type="protein sequence ID" value="KAK8001964.1"/>
    <property type="molecule type" value="Genomic_DNA"/>
</dbReference>
<feature type="region of interest" description="Disordered" evidence="1">
    <location>
        <begin position="1"/>
        <end position="97"/>
    </location>
</feature>
<evidence type="ECO:0000313" key="3">
    <source>
        <dbReference type="Proteomes" id="UP001396898"/>
    </source>
</evidence>
<feature type="compositionally biased region" description="Gly residues" evidence="1">
    <location>
        <begin position="350"/>
        <end position="362"/>
    </location>
</feature>
<proteinExistence type="predicted"/>
<accession>A0ABR1RA24</accession>
<keyword evidence="3" id="KW-1185">Reference proteome</keyword>
<feature type="compositionally biased region" description="Pro residues" evidence="1">
    <location>
        <begin position="208"/>
        <end position="227"/>
    </location>
</feature>
<name>A0ABR1RA24_9PEZI</name>
<feature type="compositionally biased region" description="Low complexity" evidence="1">
    <location>
        <begin position="534"/>
        <end position="545"/>
    </location>
</feature>
<dbReference type="Proteomes" id="UP001396898">
    <property type="component" value="Unassembled WGS sequence"/>
</dbReference>
<feature type="region of interest" description="Disordered" evidence="1">
    <location>
        <begin position="333"/>
        <end position="367"/>
    </location>
</feature>
<feature type="compositionally biased region" description="Low complexity" evidence="1">
    <location>
        <begin position="167"/>
        <end position="176"/>
    </location>
</feature>
<feature type="compositionally biased region" description="Low complexity" evidence="1">
    <location>
        <begin position="38"/>
        <end position="52"/>
    </location>
</feature>
<sequence length="545" mass="59695">MWSVREGSRGVSDGQHEDPGVTPRSLQAPSSMPPLDPASGIAGHVGAASAAAQRPALKPALKRASSSPRRRQNQVVHFTPRSDQTQNNFPITPNTNWSTWVWPDYSSPSYQDPNQTSHSSYTISQPQIHSTSNHSGGNASGSSQQTYHQKQALMMHYPPNFNPQTPPQQTAGYYSTPSPPSTTPQQQQQQPTQYPQYGMPQSTMMPGRGPPGPPPQQQYPPQPPMMMPPQQNMMHMSGNPMQAWYNSIPEPRMGPFQPPIPLMRGTQFMPGLSSMHPVEAQYMMYIATKRWQASPMAQTTFPNFAAMPLPRLSIKERNEMEGLRECFDLGRFPGDMQDQESPAKNPFAGNGYGHGNNNGGGANAAPPPAVGGNNNHCCGHHCCGNHAAAGPSNGNNHNNGNPQPATAPDASDSGSSSSASSSSSESDSEPEDPAVRRHKDWVDHAWFDIFGTLYPPRRRFAADQFWSRRDCRILAIMETKYEGVKWAEFSAQFCNATGRYVPPEYIQYKMEHDGEPIGSDDDEDESDDDDEFAESSSSSSASSAE</sequence>
<feature type="compositionally biased region" description="Low complexity" evidence="1">
    <location>
        <begin position="129"/>
        <end position="146"/>
    </location>
</feature>
<protein>
    <submittedName>
        <fullName evidence="2">Uncharacterized protein</fullName>
    </submittedName>
</protein>
<gene>
    <name evidence="2" type="ORF">PG991_014186</name>
</gene>
<feature type="compositionally biased region" description="Low complexity" evidence="1">
    <location>
        <begin position="394"/>
        <end position="425"/>
    </location>
</feature>
<feature type="compositionally biased region" description="Acidic residues" evidence="1">
    <location>
        <begin position="518"/>
        <end position="533"/>
    </location>
</feature>
<feature type="compositionally biased region" description="Low complexity" evidence="1">
    <location>
        <begin position="183"/>
        <end position="197"/>
    </location>
</feature>
<feature type="region of interest" description="Disordered" evidence="1">
    <location>
        <begin position="109"/>
        <end position="230"/>
    </location>
</feature>
<comment type="caution">
    <text evidence="2">The sequence shown here is derived from an EMBL/GenBank/DDBJ whole genome shotgun (WGS) entry which is preliminary data.</text>
</comment>